<evidence type="ECO:0000313" key="2">
    <source>
        <dbReference type="EMBL" id="XBV86128.1"/>
    </source>
</evidence>
<dbReference type="SUPFAM" id="SSF51735">
    <property type="entry name" value="NAD(P)-binding Rossmann-fold domains"/>
    <property type="match status" value="1"/>
</dbReference>
<evidence type="ECO:0000259" key="1">
    <source>
        <dbReference type="Pfam" id="PF01370"/>
    </source>
</evidence>
<dbReference type="EMBL" id="CP158299">
    <property type="protein sequence ID" value="XBV86128.1"/>
    <property type="molecule type" value="Genomic_DNA"/>
</dbReference>
<dbReference type="InterPro" id="IPR001509">
    <property type="entry name" value="Epimerase_deHydtase"/>
</dbReference>
<gene>
    <name evidence="2" type="ORF">ABOD76_07450</name>
</gene>
<name>A0AAU7UDX9_9DEIO</name>
<feature type="domain" description="NAD-dependent epimerase/dehydratase" evidence="1">
    <location>
        <begin position="3"/>
        <end position="222"/>
    </location>
</feature>
<dbReference type="PANTHER" id="PTHR43245">
    <property type="entry name" value="BIFUNCTIONAL POLYMYXIN RESISTANCE PROTEIN ARNA"/>
    <property type="match status" value="1"/>
</dbReference>
<accession>A0AAU7UDX9</accession>
<organism evidence="2">
    <name type="scientific">Deinococcus sonorensis KR-87</name>
    <dbReference type="NCBI Taxonomy" id="694439"/>
    <lineage>
        <taxon>Bacteria</taxon>
        <taxon>Thermotogati</taxon>
        <taxon>Deinococcota</taxon>
        <taxon>Deinococci</taxon>
        <taxon>Deinococcales</taxon>
        <taxon>Deinococcaceae</taxon>
        <taxon>Deinococcus</taxon>
    </lineage>
</organism>
<dbReference type="Pfam" id="PF01370">
    <property type="entry name" value="Epimerase"/>
    <property type="match status" value="1"/>
</dbReference>
<dbReference type="KEGG" id="dsc:ABOD76_07450"/>
<dbReference type="Gene3D" id="3.40.50.720">
    <property type="entry name" value="NAD(P)-binding Rossmann-like Domain"/>
    <property type="match status" value="1"/>
</dbReference>
<dbReference type="InterPro" id="IPR050177">
    <property type="entry name" value="Lipid_A_modif_metabolic_enz"/>
</dbReference>
<protein>
    <submittedName>
        <fullName evidence="2">NAD(P)-dependent oxidoreductase</fullName>
    </submittedName>
</protein>
<dbReference type="RefSeq" id="WP_350244180.1">
    <property type="nucleotide sequence ID" value="NZ_CP158299.1"/>
</dbReference>
<sequence>MRIVVIGATGHIGTALIPRLVASGAEVVTVSRGQREPYQQRGEWKAVQQVTLDRQAAEAAGEFGREILALKPDAVIDLICFTPESNRQLVDALRDQVQHFLHCGTIWVHGHSEVVPTPESAPRRPFGEYGVAKAAIERDLLSEARQRGFPATVLHPGHIVGPGWSPLNPAGHFNPAVFSTLARGEELALPNFGMETVHHVHADDVAQGFEQALTHWSSAVGEAFHLVSPAAVTLRGYAEAVSGWFGHAANLTFQPFETWREQVSAKDAEATLEHIQRSPNCSIDKARRRLRYVPRYSSLQGVRESLNALIEDGLVTVA</sequence>
<dbReference type="InterPro" id="IPR036291">
    <property type="entry name" value="NAD(P)-bd_dom_sf"/>
</dbReference>
<proteinExistence type="predicted"/>
<reference evidence="2" key="1">
    <citation type="submission" date="2024-06" db="EMBL/GenBank/DDBJ databases">
        <title>Draft Genome Sequence of Deinococcus sonorensis Type Strain KR-87, a Biofilm Producing Representative of the Genus Deinococcus.</title>
        <authorList>
            <person name="Boren L.S."/>
            <person name="Grosso R.A."/>
            <person name="Hugenberg-Cox A.N."/>
            <person name="Hill J.T.E."/>
            <person name="Albert C.M."/>
            <person name="Tuohy J.M."/>
        </authorList>
    </citation>
    <scope>NUCLEOTIDE SEQUENCE</scope>
    <source>
        <strain evidence="2">KR-87</strain>
    </source>
</reference>
<dbReference type="AlphaFoldDB" id="A0AAU7UDX9"/>